<feature type="transmembrane region" description="Helical" evidence="7">
    <location>
        <begin position="165"/>
        <end position="182"/>
    </location>
</feature>
<sequence>MLNYFQNAFAMSEKGAKNLMNAIILSTIMNISFMLPMIFGFQFLDQSMRVMLNDSASAIGSISYYAVMSVASLVVMFVIAYFQYDSTYTRIYEESAKRRISLAETLRKLPLAFFGKKDIADLSATIMEDATQIEQLFSHAVPQIFAAGITLVMMAVMMFIYNWRLALAVFWVVPVAFLVFYLSRKFQNKTHKEVYDIKRDISDNIQETLDSVHEIKSYNREDDYRQILDDKLDSYEAYLIKSELLLGAFVNFAYTILKLGLPSVMLVGGALLIRGEVSVFAYLVFLVITARVYNPIMEIVDNLALLLFLNVRINRMKEMDNMPRQEGRTEFSPKHYDIVFKNVDFSYIDGIQTLNKVSFTAKQGEVTALVGPSGGGKSTVAKLAARFWDIDRGKITLGGEDIAGIDPETLMQYYSIVFQDVTLFNTSVMENIRLGKKDATDEAVKEAARLARCDEFINKLPDGYNTLIGENGERLSGGERQRISIARAMLKDAPIILLDEATASLDAENESKIQSALSELVKNKTVLIIAHRMRTVSGADKVIVIKDGRIKEIGSPSDLKRQNGIFAGMLRTQLQDVSKIMA</sequence>
<dbReference type="SUPFAM" id="SSF90123">
    <property type="entry name" value="ABC transporter transmembrane region"/>
    <property type="match status" value="1"/>
</dbReference>
<evidence type="ECO:0000256" key="3">
    <source>
        <dbReference type="ARBA" id="ARBA00022741"/>
    </source>
</evidence>
<dbReference type="InterPro" id="IPR011527">
    <property type="entry name" value="ABC1_TM_dom"/>
</dbReference>
<keyword evidence="3" id="KW-0547">Nucleotide-binding</keyword>
<dbReference type="InterPro" id="IPR039421">
    <property type="entry name" value="Type_1_exporter"/>
</dbReference>
<feature type="transmembrane region" description="Helical" evidence="7">
    <location>
        <begin position="62"/>
        <end position="82"/>
    </location>
</feature>
<proteinExistence type="predicted"/>
<keyword evidence="2 7" id="KW-0812">Transmembrane</keyword>
<feature type="domain" description="ABC transmembrane type-1" evidence="9">
    <location>
        <begin position="22"/>
        <end position="306"/>
    </location>
</feature>
<dbReference type="GO" id="GO:0005524">
    <property type="term" value="F:ATP binding"/>
    <property type="evidence" value="ECO:0007669"/>
    <property type="project" value="UniProtKB-KW"/>
</dbReference>
<dbReference type="RefSeq" id="WP_213237829.1">
    <property type="nucleotide sequence ID" value="NZ_JAHBCL010000028.1"/>
</dbReference>
<dbReference type="CDD" id="cd07346">
    <property type="entry name" value="ABC_6TM_exporters"/>
    <property type="match status" value="1"/>
</dbReference>
<dbReference type="PROSITE" id="PS00211">
    <property type="entry name" value="ABC_TRANSPORTER_1"/>
    <property type="match status" value="1"/>
</dbReference>
<dbReference type="InterPro" id="IPR027417">
    <property type="entry name" value="P-loop_NTPase"/>
</dbReference>
<dbReference type="InterPro" id="IPR003439">
    <property type="entry name" value="ABC_transporter-like_ATP-bd"/>
</dbReference>
<comment type="subcellular location">
    <subcellularLocation>
        <location evidence="1">Cell membrane</location>
        <topology evidence="1">Multi-pass membrane protein</topology>
    </subcellularLocation>
</comment>
<dbReference type="PROSITE" id="PS50893">
    <property type="entry name" value="ABC_TRANSPORTER_2"/>
    <property type="match status" value="1"/>
</dbReference>
<evidence type="ECO:0000256" key="2">
    <source>
        <dbReference type="ARBA" id="ARBA00022692"/>
    </source>
</evidence>
<evidence type="ECO:0000256" key="1">
    <source>
        <dbReference type="ARBA" id="ARBA00004651"/>
    </source>
</evidence>
<evidence type="ECO:0000256" key="6">
    <source>
        <dbReference type="ARBA" id="ARBA00023136"/>
    </source>
</evidence>
<dbReference type="Proteomes" id="UP000746471">
    <property type="component" value="Unassembled WGS sequence"/>
</dbReference>
<dbReference type="PANTHER" id="PTHR24221">
    <property type="entry name" value="ATP-BINDING CASSETTE SUB-FAMILY B"/>
    <property type="match status" value="1"/>
</dbReference>
<accession>A0ABS5PS39</accession>
<reference evidence="10 11" key="1">
    <citation type="submission" date="2021-05" db="EMBL/GenBank/DDBJ databases">
        <title>Fusibacter ferrireducens sp. nov., an anaerobic, sulfur- and Fe-reducing bacterium isolated from the mangrove sediment.</title>
        <authorList>
            <person name="Qiu D."/>
        </authorList>
    </citation>
    <scope>NUCLEOTIDE SEQUENCE [LARGE SCALE GENOMIC DNA]</scope>
    <source>
        <strain evidence="10 11">DSM 12116</strain>
    </source>
</reference>
<evidence type="ECO:0000259" key="8">
    <source>
        <dbReference type="PROSITE" id="PS50893"/>
    </source>
</evidence>
<feature type="transmembrane region" description="Helical" evidence="7">
    <location>
        <begin position="279"/>
        <end position="309"/>
    </location>
</feature>
<keyword evidence="4 10" id="KW-0067">ATP-binding</keyword>
<dbReference type="Gene3D" id="1.20.1560.10">
    <property type="entry name" value="ABC transporter type 1, transmembrane domain"/>
    <property type="match status" value="1"/>
</dbReference>
<evidence type="ECO:0000256" key="4">
    <source>
        <dbReference type="ARBA" id="ARBA00022840"/>
    </source>
</evidence>
<keyword evidence="11" id="KW-1185">Reference proteome</keyword>
<dbReference type="Pfam" id="PF00005">
    <property type="entry name" value="ABC_tran"/>
    <property type="match status" value="1"/>
</dbReference>
<dbReference type="InterPro" id="IPR036640">
    <property type="entry name" value="ABC1_TM_sf"/>
</dbReference>
<keyword evidence="6 7" id="KW-0472">Membrane</keyword>
<feature type="transmembrane region" description="Helical" evidence="7">
    <location>
        <begin position="244"/>
        <end position="273"/>
    </location>
</feature>
<evidence type="ECO:0000256" key="5">
    <source>
        <dbReference type="ARBA" id="ARBA00022989"/>
    </source>
</evidence>
<gene>
    <name evidence="10" type="ORF">KHM83_14880</name>
</gene>
<feature type="transmembrane region" description="Helical" evidence="7">
    <location>
        <begin position="21"/>
        <end position="42"/>
    </location>
</feature>
<dbReference type="InterPro" id="IPR003593">
    <property type="entry name" value="AAA+_ATPase"/>
</dbReference>
<organism evidence="10 11">
    <name type="scientific">Fusibacter paucivorans</name>
    <dbReference type="NCBI Taxonomy" id="76009"/>
    <lineage>
        <taxon>Bacteria</taxon>
        <taxon>Bacillati</taxon>
        <taxon>Bacillota</taxon>
        <taxon>Clostridia</taxon>
        <taxon>Eubacteriales</taxon>
        <taxon>Eubacteriales Family XII. Incertae Sedis</taxon>
        <taxon>Fusibacter</taxon>
    </lineage>
</organism>
<evidence type="ECO:0000259" key="9">
    <source>
        <dbReference type="PROSITE" id="PS50929"/>
    </source>
</evidence>
<feature type="transmembrane region" description="Helical" evidence="7">
    <location>
        <begin position="136"/>
        <end position="159"/>
    </location>
</feature>
<evidence type="ECO:0000256" key="7">
    <source>
        <dbReference type="SAM" id="Phobius"/>
    </source>
</evidence>
<dbReference type="PROSITE" id="PS50929">
    <property type="entry name" value="ABC_TM1F"/>
    <property type="match status" value="1"/>
</dbReference>
<dbReference type="SUPFAM" id="SSF52540">
    <property type="entry name" value="P-loop containing nucleoside triphosphate hydrolases"/>
    <property type="match status" value="1"/>
</dbReference>
<comment type="caution">
    <text evidence="10">The sequence shown here is derived from an EMBL/GenBank/DDBJ whole genome shotgun (WGS) entry which is preliminary data.</text>
</comment>
<name>A0ABS5PS39_9FIRM</name>
<evidence type="ECO:0000313" key="10">
    <source>
        <dbReference type="EMBL" id="MBS7527968.1"/>
    </source>
</evidence>
<feature type="domain" description="ABC transporter" evidence="8">
    <location>
        <begin position="338"/>
        <end position="572"/>
    </location>
</feature>
<dbReference type="Gene3D" id="3.40.50.300">
    <property type="entry name" value="P-loop containing nucleotide triphosphate hydrolases"/>
    <property type="match status" value="1"/>
</dbReference>
<dbReference type="EMBL" id="JAHBCL010000028">
    <property type="protein sequence ID" value="MBS7527968.1"/>
    <property type="molecule type" value="Genomic_DNA"/>
</dbReference>
<dbReference type="PANTHER" id="PTHR24221:SF397">
    <property type="entry name" value="ABC TRANSPORTER, ATP-BINDING TRANSMEMBRANE PROTEIN"/>
    <property type="match status" value="1"/>
</dbReference>
<dbReference type="Pfam" id="PF00664">
    <property type="entry name" value="ABC_membrane"/>
    <property type="match status" value="1"/>
</dbReference>
<evidence type="ECO:0000313" key="11">
    <source>
        <dbReference type="Proteomes" id="UP000746471"/>
    </source>
</evidence>
<protein>
    <submittedName>
        <fullName evidence="10">ABC transporter ATP-binding protein</fullName>
    </submittedName>
</protein>
<dbReference type="SMART" id="SM00382">
    <property type="entry name" value="AAA"/>
    <property type="match status" value="1"/>
</dbReference>
<keyword evidence="5 7" id="KW-1133">Transmembrane helix</keyword>
<dbReference type="InterPro" id="IPR017871">
    <property type="entry name" value="ABC_transporter-like_CS"/>
</dbReference>